<dbReference type="PANTHER" id="PTHR35446:SF3">
    <property type="entry name" value="CMD DOMAIN-CONTAINING PROTEIN"/>
    <property type="match status" value="1"/>
</dbReference>
<dbReference type="InterPro" id="IPR004675">
    <property type="entry name" value="AhpD_core"/>
</dbReference>
<dbReference type="Proteomes" id="UP000239388">
    <property type="component" value="Unassembled WGS sequence"/>
</dbReference>
<dbReference type="Pfam" id="PF02627">
    <property type="entry name" value="CMD"/>
    <property type="match status" value="1"/>
</dbReference>
<protein>
    <submittedName>
        <fullName evidence="2">Peroxidase</fullName>
    </submittedName>
</protein>
<keyword evidence="2" id="KW-0575">Peroxidase</keyword>
<gene>
    <name evidence="2" type="ORF">C5Y98_30635</name>
</gene>
<feature type="domain" description="Carboxymuconolactone decarboxylase-like" evidence="1">
    <location>
        <begin position="41"/>
        <end position="119"/>
    </location>
</feature>
<sequence length="179" mass="18854">MTRLIAIAPESAQGQAKQLLDGVQSKLGMTPNLMRTMASSPAVLEGYLALSGALTHGKLSAKVREQLSLTVAEANGCDYCLAAHSTIGKMSGLTAEQIADSRRGESVDAKTDSLLHFARQVIDSRGKVSDADVDAVRDAGYSDAEIGEIVAAVALNIFTNYFNNVAETEIDFPLAPVLA</sequence>
<dbReference type="OrthoDB" id="9801997at2"/>
<dbReference type="RefSeq" id="WP_105360180.1">
    <property type="nucleotide sequence ID" value="NZ_PUIB01000031.1"/>
</dbReference>
<evidence type="ECO:0000313" key="2">
    <source>
        <dbReference type="EMBL" id="PQO26498.1"/>
    </source>
</evidence>
<keyword evidence="2" id="KW-0560">Oxidoreductase</keyword>
<dbReference type="AlphaFoldDB" id="A0A2S8F2U9"/>
<organism evidence="2 3">
    <name type="scientific">Blastopirellula marina</name>
    <dbReference type="NCBI Taxonomy" id="124"/>
    <lineage>
        <taxon>Bacteria</taxon>
        <taxon>Pseudomonadati</taxon>
        <taxon>Planctomycetota</taxon>
        <taxon>Planctomycetia</taxon>
        <taxon>Pirellulales</taxon>
        <taxon>Pirellulaceae</taxon>
        <taxon>Blastopirellula</taxon>
    </lineage>
</organism>
<dbReference type="Gene3D" id="1.20.1290.10">
    <property type="entry name" value="AhpD-like"/>
    <property type="match status" value="1"/>
</dbReference>
<reference evidence="2 3" key="1">
    <citation type="submission" date="2018-02" db="EMBL/GenBank/DDBJ databases">
        <title>Comparative genomes isolates from brazilian mangrove.</title>
        <authorList>
            <person name="Araujo J.E."/>
            <person name="Taketani R.G."/>
            <person name="Silva M.C.P."/>
            <person name="Loureco M.V."/>
            <person name="Andreote F.D."/>
        </authorList>
    </citation>
    <scope>NUCLEOTIDE SEQUENCE [LARGE SCALE GENOMIC DNA]</scope>
    <source>
        <strain evidence="2 3">NAP PRIS-MGV</strain>
    </source>
</reference>
<proteinExistence type="predicted"/>
<evidence type="ECO:0000313" key="3">
    <source>
        <dbReference type="Proteomes" id="UP000239388"/>
    </source>
</evidence>
<dbReference type="NCBIfam" id="TIGR00778">
    <property type="entry name" value="ahpD_dom"/>
    <property type="match status" value="1"/>
</dbReference>
<dbReference type="PANTHER" id="PTHR35446">
    <property type="entry name" value="SI:CH211-175M2.5"/>
    <property type="match status" value="1"/>
</dbReference>
<accession>A0A2S8F2U9</accession>
<name>A0A2S8F2U9_9BACT</name>
<dbReference type="InterPro" id="IPR029032">
    <property type="entry name" value="AhpD-like"/>
</dbReference>
<dbReference type="EMBL" id="PUIB01000031">
    <property type="protein sequence ID" value="PQO26498.1"/>
    <property type="molecule type" value="Genomic_DNA"/>
</dbReference>
<dbReference type="InterPro" id="IPR003779">
    <property type="entry name" value="CMD-like"/>
</dbReference>
<dbReference type="GO" id="GO:0051920">
    <property type="term" value="F:peroxiredoxin activity"/>
    <property type="evidence" value="ECO:0007669"/>
    <property type="project" value="InterPro"/>
</dbReference>
<evidence type="ECO:0000259" key="1">
    <source>
        <dbReference type="Pfam" id="PF02627"/>
    </source>
</evidence>
<comment type="caution">
    <text evidence="2">The sequence shown here is derived from an EMBL/GenBank/DDBJ whole genome shotgun (WGS) entry which is preliminary data.</text>
</comment>
<dbReference type="SUPFAM" id="SSF69118">
    <property type="entry name" value="AhpD-like"/>
    <property type="match status" value="1"/>
</dbReference>